<organism evidence="3 4">
    <name type="scientific">Candidatus Scalindua rubra</name>
    <dbReference type="NCBI Taxonomy" id="1872076"/>
    <lineage>
        <taxon>Bacteria</taxon>
        <taxon>Pseudomonadati</taxon>
        <taxon>Planctomycetota</taxon>
        <taxon>Candidatus Brocadiia</taxon>
        <taxon>Candidatus Brocadiales</taxon>
        <taxon>Candidatus Scalinduaceae</taxon>
        <taxon>Candidatus Scalindua</taxon>
    </lineage>
</organism>
<dbReference type="SMART" id="SM00062">
    <property type="entry name" value="PBPb"/>
    <property type="match status" value="1"/>
</dbReference>
<dbReference type="PANTHER" id="PTHR35936:SF35">
    <property type="entry name" value="L-CYSTINE-BINDING PROTEIN TCYJ"/>
    <property type="match status" value="1"/>
</dbReference>
<accession>A0A1E3XB97</accession>
<gene>
    <name evidence="3" type="ORF">SCARUB_01963</name>
</gene>
<feature type="domain" description="Solute-binding protein family 3/N-terminal" evidence="2">
    <location>
        <begin position="19"/>
        <end position="238"/>
    </location>
</feature>
<evidence type="ECO:0000313" key="4">
    <source>
        <dbReference type="Proteomes" id="UP000094056"/>
    </source>
</evidence>
<dbReference type="SUPFAM" id="SSF53850">
    <property type="entry name" value="Periplasmic binding protein-like II"/>
    <property type="match status" value="1"/>
</dbReference>
<keyword evidence="1" id="KW-0732">Signal</keyword>
<dbReference type="Pfam" id="PF00497">
    <property type="entry name" value="SBP_bac_3"/>
    <property type="match status" value="1"/>
</dbReference>
<reference evidence="3 4" key="1">
    <citation type="submission" date="2016-07" db="EMBL/GenBank/DDBJ databases">
        <title>Draft genome of Scalindua rubra, obtained from a brine-seawater interface in the Red Sea, sheds light on salt adaptation in anammox bacteria.</title>
        <authorList>
            <person name="Speth D.R."/>
            <person name="Lagkouvardos I."/>
            <person name="Wang Y."/>
            <person name="Qian P.-Y."/>
            <person name="Dutilh B.E."/>
            <person name="Jetten M.S."/>
        </authorList>
    </citation>
    <scope>NUCLEOTIDE SEQUENCE [LARGE SCALE GENOMIC DNA]</scope>
    <source>
        <strain evidence="3">BSI-1</strain>
    </source>
</reference>
<dbReference type="Gene3D" id="3.40.190.10">
    <property type="entry name" value="Periplasmic binding protein-like II"/>
    <property type="match status" value="2"/>
</dbReference>
<evidence type="ECO:0000256" key="1">
    <source>
        <dbReference type="ARBA" id="ARBA00022729"/>
    </source>
</evidence>
<sequence length="238" mass="28110">MTVIFFTITSFSKETLSDTFTVGFRSDWYPPLYFKKGSPDTGIYVDILYEIGRITGDDFKKKYYHTPRKYEMFEENLIDIEPGINPAWRKKHKDISIYTIPFGRAIDVMLFRKGARFSVKNITDLKGKNVGTVRGYVYPGYMEYFNYGRIKRDDSMNEEQLLRKLIKKRTDLAFINKTVAQYLISLHHYDCEYGNIIGDVEIMFRLHISKKYALERLNKALKKLLENGTIDKIYAKYR</sequence>
<proteinExistence type="predicted"/>
<dbReference type="EMBL" id="MAYW01000044">
    <property type="protein sequence ID" value="ODS32911.1"/>
    <property type="molecule type" value="Genomic_DNA"/>
</dbReference>
<protein>
    <submittedName>
        <fullName evidence="3">Bacterial extracellular solute-binding protein, family 3</fullName>
    </submittedName>
</protein>
<dbReference type="InterPro" id="IPR001638">
    <property type="entry name" value="Solute-binding_3/MltF_N"/>
</dbReference>
<dbReference type="Proteomes" id="UP000094056">
    <property type="component" value="Unassembled WGS sequence"/>
</dbReference>
<dbReference type="AlphaFoldDB" id="A0A1E3XB97"/>
<evidence type="ECO:0000259" key="2">
    <source>
        <dbReference type="SMART" id="SM00062"/>
    </source>
</evidence>
<comment type="caution">
    <text evidence="3">The sequence shown here is derived from an EMBL/GenBank/DDBJ whole genome shotgun (WGS) entry which is preliminary data.</text>
</comment>
<name>A0A1E3XB97_9BACT</name>
<dbReference type="PANTHER" id="PTHR35936">
    <property type="entry name" value="MEMBRANE-BOUND LYTIC MUREIN TRANSGLYCOSYLASE F"/>
    <property type="match status" value="1"/>
</dbReference>
<evidence type="ECO:0000313" key="3">
    <source>
        <dbReference type="EMBL" id="ODS32911.1"/>
    </source>
</evidence>